<dbReference type="Pfam" id="PF19101">
    <property type="entry name" value="DUF5788"/>
    <property type="match status" value="1"/>
</dbReference>
<protein>
    <submittedName>
        <fullName evidence="1">Uncharacterized protein</fullName>
    </submittedName>
</protein>
<organism evidence="1 2">
    <name type="scientific">Methanooceanicella nereidis</name>
    <dbReference type="NCBI Taxonomy" id="2052831"/>
    <lineage>
        <taxon>Archaea</taxon>
        <taxon>Methanobacteriati</taxon>
        <taxon>Methanobacteriota</taxon>
        <taxon>Stenosarchaea group</taxon>
        <taxon>Methanomicrobia</taxon>
        <taxon>Methanocellales</taxon>
        <taxon>Methanocellaceae</taxon>
        <taxon>Methanooceanicella</taxon>
    </lineage>
</organism>
<dbReference type="EMBL" id="PGCK01000006">
    <property type="protein sequence ID" value="MCD1294966.1"/>
    <property type="molecule type" value="Genomic_DNA"/>
</dbReference>
<accession>A0AAP2RDT5</accession>
<dbReference type="Proteomes" id="UP001320159">
    <property type="component" value="Unassembled WGS sequence"/>
</dbReference>
<evidence type="ECO:0000313" key="1">
    <source>
        <dbReference type="EMBL" id="MCD1294966.1"/>
    </source>
</evidence>
<dbReference type="AlphaFoldDB" id="A0AAP2RDT5"/>
<evidence type="ECO:0000313" key="2">
    <source>
        <dbReference type="Proteomes" id="UP001320159"/>
    </source>
</evidence>
<reference evidence="1 2" key="1">
    <citation type="submission" date="2017-11" db="EMBL/GenBank/DDBJ databases">
        <title>Isolation and Characterization of Family Methanocellaceae Species from Potential Methane Hydrate Area Offshore Southwestern Taiwan.</title>
        <authorList>
            <person name="Zhang W.-L."/>
            <person name="Chen W.-C."/>
            <person name="Lai M.-C."/>
            <person name="Chen S.-C."/>
        </authorList>
    </citation>
    <scope>NUCLEOTIDE SEQUENCE [LARGE SCALE GENOMIC DNA]</scope>
    <source>
        <strain evidence="1 2">CWC-04</strain>
    </source>
</reference>
<sequence length="153" mass="17928">MVSVEEKLSDIERQNYLIKLQKEFAFAGAVIPSEIVIEGRRLYLKKFVFEMSKKRGSLTSEEISKIDEAISIARKKRKEIVDRLTREDLTAGQAKELYENALGINRAIDTLYMATEPKTSVDEEIKKAKIEEGRRWLNMIRKIYSREEKRKRD</sequence>
<proteinExistence type="predicted"/>
<name>A0AAP2RDT5_9EURY</name>
<gene>
    <name evidence="1" type="ORF">CUJ83_08140</name>
</gene>
<comment type="caution">
    <text evidence="1">The sequence shown here is derived from an EMBL/GenBank/DDBJ whole genome shotgun (WGS) entry which is preliminary data.</text>
</comment>
<dbReference type="InterPro" id="IPR043900">
    <property type="entry name" value="DUF5788"/>
</dbReference>
<keyword evidence="2" id="KW-1185">Reference proteome</keyword>